<evidence type="ECO:0000313" key="2">
    <source>
        <dbReference type="Proteomes" id="UP000490535"/>
    </source>
</evidence>
<dbReference type="AlphaFoldDB" id="A0A833USA6"/>
<accession>A0A833USA6</accession>
<proteinExistence type="predicted"/>
<reference evidence="2" key="1">
    <citation type="journal article" date="2020" name="MBio">
        <title>Horizontal gene transfer to a defensive symbiont with a reduced genome amongst a multipartite beetle microbiome.</title>
        <authorList>
            <person name="Waterworth S.C."/>
            <person name="Florez L.V."/>
            <person name="Rees E.R."/>
            <person name="Hertweck C."/>
            <person name="Kaltenpoth M."/>
            <person name="Kwan J.C."/>
        </authorList>
    </citation>
    <scope>NUCLEOTIDE SEQUENCE [LARGE SCALE GENOMIC DNA]</scope>
</reference>
<evidence type="ECO:0008006" key="3">
    <source>
        <dbReference type="Google" id="ProtNLM"/>
    </source>
</evidence>
<dbReference type="Proteomes" id="UP000490535">
    <property type="component" value="Unassembled WGS sequence"/>
</dbReference>
<gene>
    <name evidence="1" type="ORF">GAK29_03865</name>
</gene>
<dbReference type="EMBL" id="WNDP01000139">
    <property type="protein sequence ID" value="KAF1019593.1"/>
    <property type="molecule type" value="Genomic_DNA"/>
</dbReference>
<sequence>MLVLEEIFKSKKAENSEQFNLRLHRGLSWLKKALILDNDLDLKFLSLWIALSAINPQVTKNEQDEQALRHLFNCILKLDQEQKIQHILWDKCNLLICNLIENPYAFQAFWDDQNQRISQKTWKEAFEAEKIQFYEALKSQDSIHLLRIVFQRLYTVQQQIILGGATYNSSMNRKLLQDSCNILIAVIPACMHIILENPQQFDFDTPFYPLLQVS</sequence>
<organism evidence="1 2">
    <name type="scientific">Acinetobacter bereziniae</name>
    <name type="common">Acinetobacter genomosp. 10</name>
    <dbReference type="NCBI Taxonomy" id="106648"/>
    <lineage>
        <taxon>Bacteria</taxon>
        <taxon>Pseudomonadati</taxon>
        <taxon>Pseudomonadota</taxon>
        <taxon>Gammaproteobacteria</taxon>
        <taxon>Moraxellales</taxon>
        <taxon>Moraxellaceae</taxon>
        <taxon>Acinetobacter</taxon>
    </lineage>
</organism>
<evidence type="ECO:0000313" key="1">
    <source>
        <dbReference type="EMBL" id="KAF1019593.1"/>
    </source>
</evidence>
<name>A0A833USA6_ACIBZ</name>
<comment type="caution">
    <text evidence="1">The sequence shown here is derived from an EMBL/GenBank/DDBJ whole genome shotgun (WGS) entry which is preliminary data.</text>
</comment>
<protein>
    <recommendedName>
        <fullName evidence="3">Apea-like HEPN domain-containing protein</fullName>
    </recommendedName>
</protein>